<dbReference type="SUPFAM" id="SSF46955">
    <property type="entry name" value="Putative DNA-binding domain"/>
    <property type="match status" value="1"/>
</dbReference>
<reference evidence="4" key="1">
    <citation type="submission" date="2023-07" db="EMBL/GenBank/DDBJ databases">
        <title>30 novel species of actinomycetes from the DSMZ collection.</title>
        <authorList>
            <person name="Nouioui I."/>
        </authorList>
    </citation>
    <scope>NUCLEOTIDE SEQUENCE [LARGE SCALE GENOMIC DNA]</scope>
    <source>
        <strain evidence="4">DSM 44399</strain>
    </source>
</reference>
<keyword evidence="1" id="KW-0238">DNA-binding</keyword>
<evidence type="ECO:0000313" key="4">
    <source>
        <dbReference type="Proteomes" id="UP001183176"/>
    </source>
</evidence>
<sequence>MSAASLSSRGTLSIGEVLAQLRADFPDITISKIRFLEDQGLVQPNRTPSGYRKFSGGDVARLKYVLSQQRDHYLPLRVIKDQLEAIDRGLSPVASVPRPAHPVITDNAPTPEHFRSSSAAMRLSREELLNTAGLRSDQLNEVEQYGLISARSGGFYDDDALAIARVVAEMARYGIEGRHLRGFKSAADREVSLFGQVAGPMAKQRSGDGRARAEETVRELAALSVRLHAALVQIGLRDIVG</sequence>
<evidence type="ECO:0000256" key="1">
    <source>
        <dbReference type="ARBA" id="ARBA00023125"/>
    </source>
</evidence>
<dbReference type="PROSITE" id="PS50937">
    <property type="entry name" value="HTH_MERR_2"/>
    <property type="match status" value="1"/>
</dbReference>
<gene>
    <name evidence="3" type="ORF">RM423_15435</name>
</gene>
<organism evidence="3 4">
    <name type="scientific">Jatrophihabitans lederbergiae</name>
    <dbReference type="NCBI Taxonomy" id="3075547"/>
    <lineage>
        <taxon>Bacteria</taxon>
        <taxon>Bacillati</taxon>
        <taxon>Actinomycetota</taxon>
        <taxon>Actinomycetes</taxon>
        <taxon>Jatrophihabitantales</taxon>
        <taxon>Jatrophihabitantaceae</taxon>
        <taxon>Jatrophihabitans</taxon>
    </lineage>
</organism>
<dbReference type="EMBL" id="JAVREH010000022">
    <property type="protein sequence ID" value="MDT0262789.1"/>
    <property type="molecule type" value="Genomic_DNA"/>
</dbReference>
<comment type="caution">
    <text evidence="3">The sequence shown here is derived from an EMBL/GenBank/DDBJ whole genome shotgun (WGS) entry which is preliminary data.</text>
</comment>
<dbReference type="Pfam" id="PF00376">
    <property type="entry name" value="MerR"/>
    <property type="match status" value="1"/>
</dbReference>
<dbReference type="InterPro" id="IPR047057">
    <property type="entry name" value="MerR_fam"/>
</dbReference>
<dbReference type="InterPro" id="IPR000551">
    <property type="entry name" value="MerR-type_HTH_dom"/>
</dbReference>
<protein>
    <submittedName>
        <fullName evidence="3">MerR family transcriptional regulator</fullName>
    </submittedName>
</protein>
<accession>A0ABU2JE92</accession>
<dbReference type="InterPro" id="IPR009061">
    <property type="entry name" value="DNA-bd_dom_put_sf"/>
</dbReference>
<dbReference type="Proteomes" id="UP001183176">
    <property type="component" value="Unassembled WGS sequence"/>
</dbReference>
<proteinExistence type="predicted"/>
<name>A0ABU2JE92_9ACTN</name>
<keyword evidence="4" id="KW-1185">Reference proteome</keyword>
<evidence type="ECO:0000313" key="3">
    <source>
        <dbReference type="EMBL" id="MDT0262789.1"/>
    </source>
</evidence>
<dbReference type="RefSeq" id="WP_311423933.1">
    <property type="nucleotide sequence ID" value="NZ_JAVREH010000022.1"/>
</dbReference>
<evidence type="ECO:0000259" key="2">
    <source>
        <dbReference type="PROSITE" id="PS50937"/>
    </source>
</evidence>
<dbReference type="CDD" id="cd00592">
    <property type="entry name" value="HTH_MerR-like"/>
    <property type="match status" value="1"/>
</dbReference>
<dbReference type="Gene3D" id="1.10.1660.10">
    <property type="match status" value="1"/>
</dbReference>
<feature type="domain" description="HTH merR-type" evidence="2">
    <location>
        <begin position="11"/>
        <end position="85"/>
    </location>
</feature>
<dbReference type="PANTHER" id="PTHR30204:SF89">
    <property type="entry name" value="HTH MERR-TYPE DOMAIN-CONTAINING PROTEIN"/>
    <property type="match status" value="1"/>
</dbReference>
<dbReference type="PANTHER" id="PTHR30204">
    <property type="entry name" value="REDOX-CYCLING DRUG-SENSING TRANSCRIPTIONAL ACTIVATOR SOXR"/>
    <property type="match status" value="1"/>
</dbReference>
<dbReference type="SMART" id="SM00422">
    <property type="entry name" value="HTH_MERR"/>
    <property type="match status" value="1"/>
</dbReference>